<evidence type="ECO:0000256" key="1">
    <source>
        <dbReference type="SAM" id="MobiDB-lite"/>
    </source>
</evidence>
<feature type="compositionally biased region" description="Polar residues" evidence="1">
    <location>
        <begin position="40"/>
        <end position="55"/>
    </location>
</feature>
<dbReference type="Proteomes" id="UP000063063">
    <property type="component" value="Chromosome 8"/>
</dbReference>
<organism evidence="2 3">
    <name type="scientific">Leishmania panamensis</name>
    <dbReference type="NCBI Taxonomy" id="5679"/>
    <lineage>
        <taxon>Eukaryota</taxon>
        <taxon>Discoba</taxon>
        <taxon>Euglenozoa</taxon>
        <taxon>Kinetoplastea</taxon>
        <taxon>Metakinetoplastina</taxon>
        <taxon>Trypanosomatida</taxon>
        <taxon>Trypanosomatidae</taxon>
        <taxon>Leishmaniinae</taxon>
        <taxon>Leishmania</taxon>
        <taxon>Leishmania guyanensis species complex</taxon>
    </lineage>
</organism>
<accession>A0A088S2Y3</accession>
<dbReference type="EMBL" id="CP009377">
    <property type="protein sequence ID" value="AIN95826.1"/>
    <property type="molecule type" value="Genomic_DNA"/>
</dbReference>
<gene>
    <name evidence="2" type="ORF">LPMP_080170</name>
</gene>
<dbReference type="eggNOG" id="ENOG502S8G3">
    <property type="taxonomic scope" value="Eukaryota"/>
</dbReference>
<dbReference type="GeneID" id="22572479"/>
<feature type="compositionally biased region" description="Low complexity" evidence="1">
    <location>
        <begin position="78"/>
        <end position="99"/>
    </location>
</feature>
<evidence type="ECO:0000313" key="2">
    <source>
        <dbReference type="EMBL" id="AIN95826.1"/>
    </source>
</evidence>
<proteinExistence type="predicted"/>
<feature type="region of interest" description="Disordered" evidence="1">
    <location>
        <begin position="24"/>
        <end position="99"/>
    </location>
</feature>
<dbReference type="AlphaFoldDB" id="A0A088S2Y3"/>
<reference evidence="2 3" key="1">
    <citation type="journal article" date="2015" name="Sci. Rep.">
        <title>The genome of Leishmania panamensis: insights into genomics of the L. (Viannia) subgenus.</title>
        <authorList>
            <person name="Llanes A."/>
            <person name="Restrepo C.M."/>
            <person name="Vecchio G.D."/>
            <person name="Anguizola F.J."/>
            <person name="Lleonart R."/>
        </authorList>
    </citation>
    <scope>NUCLEOTIDE SEQUENCE [LARGE SCALE GENOMIC DNA]</scope>
    <source>
        <strain evidence="2 3">MHOM/PA/94/PSC-1</strain>
    </source>
</reference>
<evidence type="ECO:0000313" key="3">
    <source>
        <dbReference type="Proteomes" id="UP000063063"/>
    </source>
</evidence>
<name>A0A088S2Y3_LEIPA</name>
<dbReference type="KEGG" id="lpan:LPMP_080170"/>
<sequence length="233" mass="24931">MLRHRHFICFAGLTPKPLSLSAEAARRTVSTRQAERIRRSSTIPTAGGTATSHAPPSSRGGGSCVTRHSAPRSTKLPTSSARASATSTTAKSAASSGRAKPLPSRFYRLVVQRGLFVALYHYLLGETINFFVTYLLHSHRLGVGDIGSWLGAVGIPVDVFLNVGPTVYGLQLSPRLVLNYLVVNACMYPLIPLQLHFCVATAPTLRAPFRVMGRLLGVSKKATIPKAPSATPS</sequence>
<dbReference type="RefSeq" id="XP_010704148.1">
    <property type="nucleotide sequence ID" value="XM_010705846.1"/>
</dbReference>
<protein>
    <submittedName>
        <fullName evidence="2">Uncharacterized protein</fullName>
    </submittedName>
</protein>
<dbReference type="VEuPathDB" id="TriTrypDB:LPMP_080170"/>
<dbReference type="VEuPathDB" id="TriTrypDB:LPAL13_080006500"/>
<keyword evidence="3" id="KW-1185">Reference proteome</keyword>
<dbReference type="OrthoDB" id="242902at2759"/>